<gene>
    <name evidence="1" type="ORF">GCM10023213_27040</name>
</gene>
<organism evidence="1 2">
    <name type="scientific">Prosthecobacter algae</name>
    <dbReference type="NCBI Taxonomy" id="1144682"/>
    <lineage>
        <taxon>Bacteria</taxon>
        <taxon>Pseudomonadati</taxon>
        <taxon>Verrucomicrobiota</taxon>
        <taxon>Verrucomicrobiia</taxon>
        <taxon>Verrucomicrobiales</taxon>
        <taxon>Verrucomicrobiaceae</taxon>
        <taxon>Prosthecobacter</taxon>
    </lineage>
</organism>
<dbReference type="Pfam" id="PF09720">
    <property type="entry name" value="Unstab_antitox"/>
    <property type="match status" value="1"/>
</dbReference>
<evidence type="ECO:0000313" key="1">
    <source>
        <dbReference type="EMBL" id="GAA5141951.1"/>
    </source>
</evidence>
<keyword evidence="2" id="KW-1185">Reference proteome</keyword>
<protein>
    <recommendedName>
        <fullName evidence="3">Addiction module component (TIGR02574 family)</fullName>
    </recommendedName>
</protein>
<sequence length="84" mass="9441">MTATFNTVLEQALQLPVEERSRIASRLIESVDEVDDVETSPAWRAEIESRMDSIRQGTAKLIPDDEVMIGLRRKLAEQRAAKSA</sequence>
<evidence type="ECO:0000313" key="2">
    <source>
        <dbReference type="Proteomes" id="UP001499852"/>
    </source>
</evidence>
<proteinExistence type="predicted"/>
<reference evidence="2" key="1">
    <citation type="journal article" date="2019" name="Int. J. Syst. Evol. Microbiol.">
        <title>The Global Catalogue of Microorganisms (GCM) 10K type strain sequencing project: providing services to taxonomists for standard genome sequencing and annotation.</title>
        <authorList>
            <consortium name="The Broad Institute Genomics Platform"/>
            <consortium name="The Broad Institute Genome Sequencing Center for Infectious Disease"/>
            <person name="Wu L."/>
            <person name="Ma J."/>
        </authorList>
    </citation>
    <scope>NUCLEOTIDE SEQUENCE [LARGE SCALE GENOMIC DNA]</scope>
    <source>
        <strain evidence="2">JCM 18053</strain>
    </source>
</reference>
<comment type="caution">
    <text evidence="1">The sequence shown here is derived from an EMBL/GenBank/DDBJ whole genome shotgun (WGS) entry which is preliminary data.</text>
</comment>
<accession>A0ABP9PAL3</accession>
<evidence type="ECO:0008006" key="3">
    <source>
        <dbReference type="Google" id="ProtNLM"/>
    </source>
</evidence>
<name>A0ABP9PAL3_9BACT</name>
<dbReference type="InterPro" id="IPR013406">
    <property type="entry name" value="CHP02574_addiction_mod"/>
</dbReference>
<dbReference type="NCBIfam" id="TIGR02574">
    <property type="entry name" value="stabl_TIGR02574"/>
    <property type="match status" value="1"/>
</dbReference>
<dbReference type="Proteomes" id="UP001499852">
    <property type="component" value="Unassembled WGS sequence"/>
</dbReference>
<dbReference type="EMBL" id="BAABIA010000005">
    <property type="protein sequence ID" value="GAA5141951.1"/>
    <property type="molecule type" value="Genomic_DNA"/>
</dbReference>
<dbReference type="RefSeq" id="WP_345736903.1">
    <property type="nucleotide sequence ID" value="NZ_BAABIA010000005.1"/>
</dbReference>